<proteinExistence type="predicted"/>
<accession>A0A427UQ69</accession>
<sequence length="62" mass="7683">MHDMNWIYYRGDWYRVTIVTKDKEYRLTRPGHRTHITMTRQGLERALRDYYSLTMAPLNPHR</sequence>
<dbReference type="AlphaFoldDB" id="A0A427UQ69"/>
<gene>
    <name evidence="1" type="ORF">EGT71_20525</name>
</gene>
<organism evidence="1 2">
    <name type="scientific">Atlantibacter subterraneus</name>
    <dbReference type="NCBI Taxonomy" id="255519"/>
    <lineage>
        <taxon>Bacteria</taxon>
        <taxon>Pseudomonadati</taxon>
        <taxon>Pseudomonadota</taxon>
        <taxon>Gammaproteobacteria</taxon>
        <taxon>Enterobacterales</taxon>
        <taxon>Enterobacteriaceae</taxon>
        <taxon>Atlantibacter</taxon>
    </lineage>
</organism>
<comment type="caution">
    <text evidence="1">The sequence shown here is derived from an EMBL/GenBank/DDBJ whole genome shotgun (WGS) entry which is preliminary data.</text>
</comment>
<protein>
    <submittedName>
        <fullName evidence="1">Uncharacterized protein</fullName>
    </submittedName>
</protein>
<evidence type="ECO:0000313" key="1">
    <source>
        <dbReference type="EMBL" id="RSE22467.1"/>
    </source>
</evidence>
<name>A0A427UQ69_9ENTR</name>
<reference evidence="1 2" key="1">
    <citation type="submission" date="2018-10" db="EMBL/GenBank/DDBJ databases">
        <title>Transmission dynamics of multidrug resistant bacteria on intensive care unit surfaces.</title>
        <authorList>
            <person name="D'Souza A.W."/>
            <person name="Potter R.F."/>
            <person name="Wallace M."/>
            <person name="Shupe A."/>
            <person name="Patel S."/>
            <person name="Sun S."/>
            <person name="Gul D."/>
            <person name="Kwon J.H."/>
            <person name="Andleeb S."/>
            <person name="Burnham C.-A.D."/>
            <person name="Dantas G."/>
        </authorList>
    </citation>
    <scope>NUCLEOTIDE SEQUENCE [LARGE SCALE GENOMIC DNA]</scope>
    <source>
        <strain evidence="1 2">AS_373</strain>
    </source>
</reference>
<evidence type="ECO:0000313" key="2">
    <source>
        <dbReference type="Proteomes" id="UP000275331"/>
    </source>
</evidence>
<dbReference type="EMBL" id="RHXB01000017">
    <property type="protein sequence ID" value="RSE22467.1"/>
    <property type="molecule type" value="Genomic_DNA"/>
</dbReference>
<dbReference type="Proteomes" id="UP000275331">
    <property type="component" value="Unassembled WGS sequence"/>
</dbReference>